<gene>
    <name evidence="12" type="primary">RLP2_4</name>
    <name evidence="12" type="ORF">CK203_025627</name>
</gene>
<evidence type="ECO:0000256" key="6">
    <source>
        <dbReference type="ARBA" id="ARBA00022737"/>
    </source>
</evidence>
<keyword evidence="4" id="KW-0433">Leucine-rich repeat</keyword>
<organism evidence="12 13">
    <name type="scientific">Vitis vinifera</name>
    <name type="common">Grape</name>
    <dbReference type="NCBI Taxonomy" id="29760"/>
    <lineage>
        <taxon>Eukaryota</taxon>
        <taxon>Viridiplantae</taxon>
        <taxon>Streptophyta</taxon>
        <taxon>Embryophyta</taxon>
        <taxon>Tracheophyta</taxon>
        <taxon>Spermatophyta</taxon>
        <taxon>Magnoliopsida</taxon>
        <taxon>eudicotyledons</taxon>
        <taxon>Gunneridae</taxon>
        <taxon>Pentapetalae</taxon>
        <taxon>rosids</taxon>
        <taxon>Vitales</taxon>
        <taxon>Vitaceae</taxon>
        <taxon>Viteae</taxon>
        <taxon>Vitis</taxon>
    </lineage>
</organism>
<dbReference type="Gene3D" id="3.80.10.10">
    <property type="entry name" value="Ribonuclease Inhibitor"/>
    <property type="match status" value="1"/>
</dbReference>
<dbReference type="SUPFAM" id="SSF52058">
    <property type="entry name" value="L domain-like"/>
    <property type="match status" value="1"/>
</dbReference>
<evidence type="ECO:0000256" key="4">
    <source>
        <dbReference type="ARBA" id="ARBA00022614"/>
    </source>
</evidence>
<dbReference type="GO" id="GO:0005886">
    <property type="term" value="C:plasma membrane"/>
    <property type="evidence" value="ECO:0007669"/>
    <property type="project" value="UniProtKB-SubCell"/>
</dbReference>
<name>A0A438IER3_VITVI</name>
<dbReference type="EMBL" id="QGNW01000116">
    <property type="protein sequence ID" value="RVW95204.1"/>
    <property type="molecule type" value="Genomic_DNA"/>
</dbReference>
<protein>
    <submittedName>
        <fullName evidence="12">Receptor-like protein 2</fullName>
    </submittedName>
</protein>
<comment type="caution">
    <text evidence="12">The sequence shown here is derived from an EMBL/GenBank/DDBJ whole genome shotgun (WGS) entry which is preliminary data.</text>
</comment>
<keyword evidence="10" id="KW-0325">Glycoprotein</keyword>
<reference evidence="12 13" key="1">
    <citation type="journal article" date="2018" name="PLoS Genet.">
        <title>Population sequencing reveals clonal diversity and ancestral inbreeding in the grapevine cultivar Chardonnay.</title>
        <authorList>
            <person name="Roach M.J."/>
            <person name="Johnson D.L."/>
            <person name="Bohlmann J."/>
            <person name="van Vuuren H.J."/>
            <person name="Jones S.J."/>
            <person name="Pretorius I.S."/>
            <person name="Schmidt S.A."/>
            <person name="Borneman A.R."/>
        </authorList>
    </citation>
    <scope>NUCLEOTIDE SEQUENCE [LARGE SCALE GENOMIC DNA]</scope>
    <source>
        <strain evidence="13">cv. Chardonnay</strain>
        <tissue evidence="12">Leaf</tissue>
    </source>
</reference>
<evidence type="ECO:0000256" key="1">
    <source>
        <dbReference type="ARBA" id="ARBA00004251"/>
    </source>
</evidence>
<comment type="subcellular location">
    <subcellularLocation>
        <location evidence="1">Cell membrane</location>
        <topology evidence="1">Single-pass type I membrane protein</topology>
    </subcellularLocation>
</comment>
<evidence type="ECO:0000256" key="9">
    <source>
        <dbReference type="ARBA" id="ARBA00023170"/>
    </source>
</evidence>
<dbReference type="Pfam" id="PF00560">
    <property type="entry name" value="LRR_1"/>
    <property type="match status" value="2"/>
</dbReference>
<evidence type="ECO:0000256" key="3">
    <source>
        <dbReference type="ARBA" id="ARBA00022475"/>
    </source>
</evidence>
<proteinExistence type="inferred from homology"/>
<dbReference type="InterPro" id="IPR001611">
    <property type="entry name" value="Leu-rich_rpt"/>
</dbReference>
<evidence type="ECO:0000313" key="13">
    <source>
        <dbReference type="Proteomes" id="UP000288805"/>
    </source>
</evidence>
<evidence type="ECO:0000256" key="5">
    <source>
        <dbReference type="ARBA" id="ARBA00022692"/>
    </source>
</evidence>
<evidence type="ECO:0000313" key="12">
    <source>
        <dbReference type="EMBL" id="RVW95204.1"/>
    </source>
</evidence>
<keyword evidence="9 12" id="KW-0675">Receptor</keyword>
<dbReference type="PANTHER" id="PTHR27004">
    <property type="entry name" value="RECEPTOR-LIKE PROTEIN 12 ISOFORM X1"/>
    <property type="match status" value="1"/>
</dbReference>
<dbReference type="AlphaFoldDB" id="A0A438IER3"/>
<sequence>MTGYLPEFGKTSPLRFLSLAGTSFSAELPASIGKLENQLTGPIPSWLMNLTQLTVLDLAGALPQLATGSYFAIQQIPWCKSWHTNFRCKPPQGHAGQSKSPGHTQTFKYMYSMTMTNKGMQRFYQEIPDSFIAIDFSGNNFKGQIPTSIGNLKGLHLLNLGRNNTTGHIPSSLMNLTQMESLDLYQNKLSGEIPWQLTRMTFLAFFNVSNNHLTGPIPQGKQFATFPNTSFDGNTGLCGSPLSRACGSSEASPPTPSSSKQGSTSEFD</sequence>
<feature type="region of interest" description="Disordered" evidence="11">
    <location>
        <begin position="242"/>
        <end position="268"/>
    </location>
</feature>
<evidence type="ECO:0000256" key="10">
    <source>
        <dbReference type="ARBA" id="ARBA00023180"/>
    </source>
</evidence>
<keyword evidence="5" id="KW-0812">Transmembrane</keyword>
<evidence type="ECO:0000256" key="7">
    <source>
        <dbReference type="ARBA" id="ARBA00022989"/>
    </source>
</evidence>
<comment type="similarity">
    <text evidence="2">Belongs to the RLP family.</text>
</comment>
<dbReference type="Proteomes" id="UP000288805">
    <property type="component" value="Unassembled WGS sequence"/>
</dbReference>
<keyword evidence="6" id="KW-0677">Repeat</keyword>
<keyword evidence="7" id="KW-1133">Transmembrane helix</keyword>
<evidence type="ECO:0000256" key="11">
    <source>
        <dbReference type="SAM" id="MobiDB-lite"/>
    </source>
</evidence>
<dbReference type="FunFam" id="3.80.10.10:FF:000111">
    <property type="entry name" value="LRR receptor-like serine/threonine-protein kinase ERECTA"/>
    <property type="match status" value="1"/>
</dbReference>
<dbReference type="PANTHER" id="PTHR27004:SF447">
    <property type="entry name" value="RECEPTOR LIKE PROTEIN 30-LIKE"/>
    <property type="match status" value="1"/>
</dbReference>
<keyword evidence="3" id="KW-1003">Cell membrane</keyword>
<evidence type="ECO:0000256" key="8">
    <source>
        <dbReference type="ARBA" id="ARBA00023136"/>
    </source>
</evidence>
<evidence type="ECO:0000256" key="2">
    <source>
        <dbReference type="ARBA" id="ARBA00009592"/>
    </source>
</evidence>
<accession>A0A438IER3</accession>
<dbReference type="InterPro" id="IPR032675">
    <property type="entry name" value="LRR_dom_sf"/>
</dbReference>
<keyword evidence="8" id="KW-0472">Membrane</keyword>